<protein>
    <recommendedName>
        <fullName evidence="3">DUF433 domain-containing protein</fullName>
    </recommendedName>
</protein>
<dbReference type="AlphaFoldDB" id="A0A2A8CXM5"/>
<dbReference type="Gene3D" id="1.10.10.10">
    <property type="entry name" value="Winged helix-like DNA-binding domain superfamily/Winged helix DNA-binding domain"/>
    <property type="match status" value="1"/>
</dbReference>
<accession>A0A2A8CXM5</accession>
<dbReference type="SUPFAM" id="SSF46689">
    <property type="entry name" value="Homeodomain-like"/>
    <property type="match status" value="1"/>
</dbReference>
<dbReference type="Pfam" id="PF04255">
    <property type="entry name" value="DUF433"/>
    <property type="match status" value="1"/>
</dbReference>
<proteinExistence type="predicted"/>
<keyword evidence="2" id="KW-1185">Reference proteome</keyword>
<dbReference type="PANTHER" id="PTHR34849:SF3">
    <property type="entry name" value="SSR2962 PROTEIN"/>
    <property type="match status" value="1"/>
</dbReference>
<dbReference type="InterPro" id="IPR009057">
    <property type="entry name" value="Homeodomain-like_sf"/>
</dbReference>
<sequence>MKREDVFHRDPEILGGTPVFTGTRVPVDSLIQHLRHGKRIDEFLDDFPSVEREQAEAFLQLAEESVLAEEPPPPAT</sequence>
<dbReference type="RefSeq" id="WP_098075778.1">
    <property type="nucleotide sequence ID" value="NZ_PDEQ01000005.1"/>
</dbReference>
<dbReference type="Proteomes" id="UP000220102">
    <property type="component" value="Unassembled WGS sequence"/>
</dbReference>
<gene>
    <name evidence="1" type="ORF">CRI94_11130</name>
</gene>
<reference evidence="1 2" key="1">
    <citation type="submission" date="2017-10" db="EMBL/GenBank/DDBJ databases">
        <title>Draft genome of Longibacter Salinarum.</title>
        <authorList>
            <person name="Goh K.M."/>
            <person name="Shamsir M.S."/>
            <person name="Lim S.W."/>
        </authorList>
    </citation>
    <scope>NUCLEOTIDE SEQUENCE [LARGE SCALE GENOMIC DNA]</scope>
    <source>
        <strain evidence="1 2">KCTC 52045</strain>
    </source>
</reference>
<dbReference type="PANTHER" id="PTHR34849">
    <property type="entry name" value="SSL5025 PROTEIN"/>
    <property type="match status" value="1"/>
</dbReference>
<dbReference type="InterPro" id="IPR007367">
    <property type="entry name" value="DUF433"/>
</dbReference>
<dbReference type="OrthoDB" id="9809529at2"/>
<comment type="caution">
    <text evidence="1">The sequence shown here is derived from an EMBL/GenBank/DDBJ whole genome shotgun (WGS) entry which is preliminary data.</text>
</comment>
<name>A0A2A8CXM5_9BACT</name>
<evidence type="ECO:0000313" key="2">
    <source>
        <dbReference type="Proteomes" id="UP000220102"/>
    </source>
</evidence>
<organism evidence="1 2">
    <name type="scientific">Longibacter salinarum</name>
    <dbReference type="NCBI Taxonomy" id="1850348"/>
    <lineage>
        <taxon>Bacteria</taxon>
        <taxon>Pseudomonadati</taxon>
        <taxon>Rhodothermota</taxon>
        <taxon>Rhodothermia</taxon>
        <taxon>Rhodothermales</taxon>
        <taxon>Salisaetaceae</taxon>
        <taxon>Longibacter</taxon>
    </lineage>
</organism>
<dbReference type="InterPro" id="IPR036388">
    <property type="entry name" value="WH-like_DNA-bd_sf"/>
</dbReference>
<evidence type="ECO:0008006" key="3">
    <source>
        <dbReference type="Google" id="ProtNLM"/>
    </source>
</evidence>
<dbReference type="EMBL" id="PDEQ01000005">
    <property type="protein sequence ID" value="PEN13327.1"/>
    <property type="molecule type" value="Genomic_DNA"/>
</dbReference>
<evidence type="ECO:0000313" key="1">
    <source>
        <dbReference type="EMBL" id="PEN13327.1"/>
    </source>
</evidence>